<proteinExistence type="predicted"/>
<evidence type="ECO:0000256" key="1">
    <source>
        <dbReference type="SAM" id="Phobius"/>
    </source>
</evidence>
<keyword evidence="1" id="KW-0812">Transmembrane</keyword>
<evidence type="ECO:0000313" key="3">
    <source>
        <dbReference type="EMBL" id="MBC5714154.1"/>
    </source>
</evidence>
<feature type="transmembrane region" description="Helical" evidence="1">
    <location>
        <begin position="105"/>
        <end position="127"/>
    </location>
</feature>
<dbReference type="RefSeq" id="WP_186866897.1">
    <property type="nucleotide sequence ID" value="NZ_JACOPH010000005.1"/>
</dbReference>
<feature type="transmembrane region" description="Helical" evidence="1">
    <location>
        <begin position="156"/>
        <end position="174"/>
    </location>
</feature>
<evidence type="ECO:0000313" key="4">
    <source>
        <dbReference type="Proteomes" id="UP000606720"/>
    </source>
</evidence>
<feature type="domain" description="Stage V sporulation protein AA" evidence="2">
    <location>
        <begin position="6"/>
        <end position="97"/>
    </location>
</feature>
<dbReference type="Pfam" id="PF12164">
    <property type="entry name" value="SporV_AA"/>
    <property type="match status" value="1"/>
</dbReference>
<keyword evidence="1" id="KW-1133">Transmembrane helix</keyword>
<protein>
    <submittedName>
        <fullName evidence="3">Stage V sporulation protein AA</fullName>
    </submittedName>
</protein>
<dbReference type="Proteomes" id="UP000606720">
    <property type="component" value="Unassembled WGS sequence"/>
</dbReference>
<organism evidence="3 4">
    <name type="scientific">Roseburia zhanii</name>
    <dbReference type="NCBI Taxonomy" id="2763064"/>
    <lineage>
        <taxon>Bacteria</taxon>
        <taxon>Bacillati</taxon>
        <taxon>Bacillota</taxon>
        <taxon>Clostridia</taxon>
        <taxon>Lachnospirales</taxon>
        <taxon>Lachnospiraceae</taxon>
        <taxon>Roseburia</taxon>
    </lineage>
</organism>
<accession>A0A923LQC9</accession>
<dbReference type="Gene3D" id="2.60.480.10">
    <property type="entry name" value="eubacterium ventriosum atcc domain"/>
    <property type="match status" value="1"/>
</dbReference>
<name>A0A923LQC9_9FIRM</name>
<comment type="caution">
    <text evidence="3">The sequence shown here is derived from an EMBL/GenBank/DDBJ whole genome shotgun (WGS) entry which is preliminary data.</text>
</comment>
<dbReference type="EMBL" id="JACOPH010000005">
    <property type="protein sequence ID" value="MBC5714154.1"/>
    <property type="molecule type" value="Genomic_DNA"/>
</dbReference>
<sequence length="215" mass="24624">MSANDETIYIKIDQNVLVHDRNVTLSDIASITSSNEAMVRQLKQKKVYSFLPESKTDKKIQRKIFSILEIISLIQKDYPHAEVENQGEKDFIIEYTKESPKRGWINVKIIVLCVLIFFGAAFTIMSFNNDIGITELFKTFYYQVTGVKSDGMTELEVSYCIGLAIGIMVFFNHFGKKKITPDPTPIQVQLRKYEQDVDMTFIENASRGGKEIDVE</sequence>
<keyword evidence="4" id="KW-1185">Reference proteome</keyword>
<evidence type="ECO:0000259" key="2">
    <source>
        <dbReference type="Pfam" id="PF12164"/>
    </source>
</evidence>
<reference evidence="3" key="1">
    <citation type="submission" date="2020-08" db="EMBL/GenBank/DDBJ databases">
        <title>Genome public.</title>
        <authorList>
            <person name="Liu C."/>
            <person name="Sun Q."/>
        </authorList>
    </citation>
    <scope>NUCLEOTIDE SEQUENCE</scope>
    <source>
        <strain evidence="3">BX1005</strain>
    </source>
</reference>
<gene>
    <name evidence="3" type="ORF">H8S17_08025</name>
</gene>
<dbReference type="AlphaFoldDB" id="A0A923LQC9"/>
<dbReference type="InterPro" id="IPR038548">
    <property type="entry name" value="SporV_AA_N_sf"/>
</dbReference>
<dbReference type="InterPro" id="IPR021997">
    <property type="entry name" value="SporV_AA"/>
</dbReference>
<keyword evidence="1" id="KW-0472">Membrane</keyword>